<dbReference type="Proteomes" id="UP000601435">
    <property type="component" value="Unassembled WGS sequence"/>
</dbReference>
<proteinExistence type="predicted"/>
<dbReference type="EMBL" id="CAJNJA010053520">
    <property type="protein sequence ID" value="CAE7850720.1"/>
    <property type="molecule type" value="Genomic_DNA"/>
</dbReference>
<comment type="caution">
    <text evidence="3">The sequence shown here is derived from an EMBL/GenBank/DDBJ whole genome shotgun (WGS) entry which is preliminary data.</text>
</comment>
<dbReference type="Pfam" id="PF00076">
    <property type="entry name" value="RRM_1"/>
    <property type="match status" value="1"/>
</dbReference>
<dbReference type="OrthoDB" id="486055at2759"/>
<dbReference type="InterPro" id="IPR012677">
    <property type="entry name" value="Nucleotide-bd_a/b_plait_sf"/>
</dbReference>
<dbReference type="AlphaFoldDB" id="A0A813A146"/>
<organism evidence="3 4">
    <name type="scientific">Symbiodinium necroappetens</name>
    <dbReference type="NCBI Taxonomy" id="1628268"/>
    <lineage>
        <taxon>Eukaryota</taxon>
        <taxon>Sar</taxon>
        <taxon>Alveolata</taxon>
        <taxon>Dinophyceae</taxon>
        <taxon>Suessiales</taxon>
        <taxon>Symbiodiniaceae</taxon>
        <taxon>Symbiodinium</taxon>
    </lineage>
</organism>
<accession>A0A813A146</accession>
<dbReference type="PROSITE" id="PS50102">
    <property type="entry name" value="RRM"/>
    <property type="match status" value="1"/>
</dbReference>
<dbReference type="InterPro" id="IPR035979">
    <property type="entry name" value="RBD_domain_sf"/>
</dbReference>
<reference evidence="3" key="1">
    <citation type="submission" date="2021-02" db="EMBL/GenBank/DDBJ databases">
        <authorList>
            <person name="Dougan E. K."/>
            <person name="Rhodes N."/>
            <person name="Thang M."/>
            <person name="Chan C."/>
        </authorList>
    </citation>
    <scope>NUCLEOTIDE SEQUENCE</scope>
</reference>
<evidence type="ECO:0000313" key="3">
    <source>
        <dbReference type="EMBL" id="CAE7850720.1"/>
    </source>
</evidence>
<sequence length="202" mass="22969">MRSNLHSMSSGSWNMRGREGREGTYIRVSKTFLEMVQVMPAMNRSCSWPQIAEKNEEIYCEGWFSTPASIPSKSEAQLEQHVDSKIRWHSAHGLHPDDSLWNRTSKLMIRSIPARCTYEELEALVRISTACEFQLSLPLNKSGRNRGYAFVTVPDAASMRSLVRAMWGQSVPTRCSRRALLLQPANWEHLTQTHSSSQSLGK</sequence>
<evidence type="ECO:0000259" key="2">
    <source>
        <dbReference type="PROSITE" id="PS50102"/>
    </source>
</evidence>
<keyword evidence="1" id="KW-0694">RNA-binding</keyword>
<dbReference type="InterPro" id="IPR000504">
    <property type="entry name" value="RRM_dom"/>
</dbReference>
<dbReference type="Gene3D" id="3.30.70.330">
    <property type="match status" value="1"/>
</dbReference>
<evidence type="ECO:0000256" key="1">
    <source>
        <dbReference type="PROSITE-ProRule" id="PRU00176"/>
    </source>
</evidence>
<evidence type="ECO:0000313" key="4">
    <source>
        <dbReference type="Proteomes" id="UP000601435"/>
    </source>
</evidence>
<feature type="domain" description="RRM" evidence="2">
    <location>
        <begin position="105"/>
        <end position="187"/>
    </location>
</feature>
<dbReference type="GO" id="GO:0003723">
    <property type="term" value="F:RNA binding"/>
    <property type="evidence" value="ECO:0007669"/>
    <property type="project" value="UniProtKB-UniRule"/>
</dbReference>
<name>A0A813A146_9DINO</name>
<keyword evidence="4" id="KW-1185">Reference proteome</keyword>
<dbReference type="SUPFAM" id="SSF54928">
    <property type="entry name" value="RNA-binding domain, RBD"/>
    <property type="match status" value="1"/>
</dbReference>
<protein>
    <recommendedName>
        <fullName evidence="2">RRM domain-containing protein</fullName>
    </recommendedName>
</protein>
<gene>
    <name evidence="3" type="ORF">SNEC2469_LOCUS26365</name>
</gene>